<keyword evidence="3" id="KW-1185">Reference proteome</keyword>
<reference evidence="2 3" key="1">
    <citation type="submission" date="2019-01" db="EMBL/GenBank/DDBJ databases">
        <title>Mucilaginibacter antarcticum sp. nov., isolated from antarctic soil.</title>
        <authorList>
            <person name="Yan Y.-Q."/>
            <person name="Du Z.-J."/>
        </authorList>
    </citation>
    <scope>NUCLEOTIDE SEQUENCE [LARGE SCALE GENOMIC DNA]</scope>
    <source>
        <strain evidence="2 3">F01003</strain>
    </source>
</reference>
<feature type="domain" description="Bacteriophage Mx8 p63 C-terminal" evidence="1">
    <location>
        <begin position="64"/>
        <end position="156"/>
    </location>
</feature>
<dbReference type="InterPro" id="IPR018874">
    <property type="entry name" value="Phage_Mx8_p63_C"/>
</dbReference>
<dbReference type="AlphaFoldDB" id="A0A444MVB3"/>
<dbReference type="Pfam" id="PF10546">
    <property type="entry name" value="P63C"/>
    <property type="match status" value="1"/>
</dbReference>
<gene>
    <name evidence="2" type="ORF">EPL05_03135</name>
</gene>
<comment type="caution">
    <text evidence="2">The sequence shown here is derived from an EMBL/GenBank/DDBJ whole genome shotgun (WGS) entry which is preliminary data.</text>
</comment>
<dbReference type="OrthoDB" id="980305at2"/>
<evidence type="ECO:0000313" key="3">
    <source>
        <dbReference type="Proteomes" id="UP000286701"/>
    </source>
</evidence>
<dbReference type="RefSeq" id="WP_128532044.1">
    <property type="nucleotide sequence ID" value="NZ_SBIW01000001.1"/>
</dbReference>
<name>A0A444MVB3_9SPHI</name>
<protein>
    <recommendedName>
        <fullName evidence="1">Bacteriophage Mx8 p63 C-terminal domain-containing protein</fullName>
    </recommendedName>
</protein>
<dbReference type="Proteomes" id="UP000286701">
    <property type="component" value="Unassembled WGS sequence"/>
</dbReference>
<dbReference type="EMBL" id="SBIW01000001">
    <property type="protein sequence ID" value="RWY57538.1"/>
    <property type="molecule type" value="Genomic_DNA"/>
</dbReference>
<proteinExistence type="predicted"/>
<sequence length="196" mass="23244">MAKKKDKNLQNGQVDKELKKIFDRQEQQDLLFKSNELLPKKNFDIELEQHQLRSGLKFTIKEIKDLVKSQAREYEAMFPNTNPFFKRMYKLRKWDKLDPNSFIKPPVVALDIKRYIYSRYGSDAVPTLLAIENPILSGHIKKFKLFQFFTDEGIEMLAGIIQDANDVMNVSKDWYDFELKYTKLYNLPVQLKLLKD</sequence>
<evidence type="ECO:0000313" key="2">
    <source>
        <dbReference type="EMBL" id="RWY57538.1"/>
    </source>
</evidence>
<evidence type="ECO:0000259" key="1">
    <source>
        <dbReference type="Pfam" id="PF10546"/>
    </source>
</evidence>
<organism evidence="2 3">
    <name type="scientific">Mucilaginibacter gilvus</name>
    <dbReference type="NCBI Taxonomy" id="2305909"/>
    <lineage>
        <taxon>Bacteria</taxon>
        <taxon>Pseudomonadati</taxon>
        <taxon>Bacteroidota</taxon>
        <taxon>Sphingobacteriia</taxon>
        <taxon>Sphingobacteriales</taxon>
        <taxon>Sphingobacteriaceae</taxon>
        <taxon>Mucilaginibacter</taxon>
    </lineage>
</organism>
<accession>A0A444MVB3</accession>